<protein>
    <submittedName>
        <fullName evidence="4">TetR/AcrR family transcriptional regulator</fullName>
    </submittedName>
</protein>
<feature type="DNA-binding region" description="H-T-H motif" evidence="2">
    <location>
        <begin position="37"/>
        <end position="56"/>
    </location>
</feature>
<keyword evidence="1 2" id="KW-0238">DNA-binding</keyword>
<dbReference type="PANTHER" id="PTHR30055">
    <property type="entry name" value="HTH-TYPE TRANSCRIPTIONAL REGULATOR RUTR"/>
    <property type="match status" value="1"/>
</dbReference>
<gene>
    <name evidence="4" type="ORF">GCM10023318_25740</name>
</gene>
<evidence type="ECO:0000256" key="1">
    <source>
        <dbReference type="ARBA" id="ARBA00023125"/>
    </source>
</evidence>
<evidence type="ECO:0000256" key="2">
    <source>
        <dbReference type="PROSITE-ProRule" id="PRU00335"/>
    </source>
</evidence>
<organism evidence="4 5">
    <name type="scientific">Nocardia callitridis</name>
    <dbReference type="NCBI Taxonomy" id="648753"/>
    <lineage>
        <taxon>Bacteria</taxon>
        <taxon>Bacillati</taxon>
        <taxon>Actinomycetota</taxon>
        <taxon>Actinomycetes</taxon>
        <taxon>Mycobacteriales</taxon>
        <taxon>Nocardiaceae</taxon>
        <taxon>Nocardia</taxon>
    </lineage>
</organism>
<dbReference type="InterPro" id="IPR050109">
    <property type="entry name" value="HTH-type_TetR-like_transc_reg"/>
</dbReference>
<dbReference type="InterPro" id="IPR036271">
    <property type="entry name" value="Tet_transcr_reg_TetR-rel_C_sf"/>
</dbReference>
<keyword evidence="5" id="KW-1185">Reference proteome</keyword>
<evidence type="ECO:0000313" key="5">
    <source>
        <dbReference type="Proteomes" id="UP001500603"/>
    </source>
</evidence>
<comment type="caution">
    <text evidence="4">The sequence shown here is derived from an EMBL/GenBank/DDBJ whole genome shotgun (WGS) entry which is preliminary data.</text>
</comment>
<dbReference type="PANTHER" id="PTHR30055:SF209">
    <property type="entry name" value="POSSIBLE TRANSCRIPTIONAL REGULATORY PROTEIN (PROBABLY TETR-FAMILY)"/>
    <property type="match status" value="1"/>
</dbReference>
<dbReference type="SUPFAM" id="SSF48498">
    <property type="entry name" value="Tetracyclin repressor-like, C-terminal domain"/>
    <property type="match status" value="1"/>
</dbReference>
<dbReference type="Gene3D" id="1.10.357.10">
    <property type="entry name" value="Tetracycline Repressor, domain 2"/>
    <property type="match status" value="1"/>
</dbReference>
<name>A0ABP9K726_9NOCA</name>
<reference evidence="5" key="1">
    <citation type="journal article" date="2019" name="Int. J. Syst. Evol. Microbiol.">
        <title>The Global Catalogue of Microorganisms (GCM) 10K type strain sequencing project: providing services to taxonomists for standard genome sequencing and annotation.</title>
        <authorList>
            <consortium name="The Broad Institute Genomics Platform"/>
            <consortium name="The Broad Institute Genome Sequencing Center for Infectious Disease"/>
            <person name="Wu L."/>
            <person name="Ma J."/>
        </authorList>
    </citation>
    <scope>NUCLEOTIDE SEQUENCE [LARGE SCALE GENOMIC DNA]</scope>
    <source>
        <strain evidence="5">JCM 18298</strain>
    </source>
</reference>
<dbReference type="InterPro" id="IPR009057">
    <property type="entry name" value="Homeodomain-like_sf"/>
</dbReference>
<feature type="domain" description="HTH tetR-type" evidence="3">
    <location>
        <begin position="14"/>
        <end position="74"/>
    </location>
</feature>
<evidence type="ECO:0000313" key="4">
    <source>
        <dbReference type="EMBL" id="GAA5052724.1"/>
    </source>
</evidence>
<dbReference type="EMBL" id="BAABJM010000002">
    <property type="protein sequence ID" value="GAA5052724.1"/>
    <property type="molecule type" value="Genomic_DNA"/>
</dbReference>
<evidence type="ECO:0000259" key="3">
    <source>
        <dbReference type="PROSITE" id="PS50977"/>
    </source>
</evidence>
<dbReference type="Gene3D" id="1.10.10.60">
    <property type="entry name" value="Homeodomain-like"/>
    <property type="match status" value="1"/>
</dbReference>
<proteinExistence type="predicted"/>
<dbReference type="SUPFAM" id="SSF46689">
    <property type="entry name" value="Homeodomain-like"/>
    <property type="match status" value="1"/>
</dbReference>
<sequence length="211" mass="23030">MTMTGAADMDPRKARSRTRLLDAAASLLTSGGVEAVTIEAVTRMSKVARTTLYRHFDSVVRLRAATLERLLPPGIEPAPQGPLRERLIDLLVRQAEVVDNVPLQISTLAWLATGEGTDTGDVSELTVLRQRLIEQYRVPFDQLFDAPEVRDQLGEFDTTQVLSQLIGPIVFVRLLGISPTTPADCARIVDDFLAARSVRGGQADRAPRADG</sequence>
<dbReference type="Proteomes" id="UP001500603">
    <property type="component" value="Unassembled WGS sequence"/>
</dbReference>
<dbReference type="InterPro" id="IPR001647">
    <property type="entry name" value="HTH_TetR"/>
</dbReference>
<accession>A0ABP9K726</accession>
<dbReference type="Pfam" id="PF00440">
    <property type="entry name" value="TetR_N"/>
    <property type="match status" value="1"/>
</dbReference>
<dbReference type="PROSITE" id="PS50977">
    <property type="entry name" value="HTH_TETR_2"/>
    <property type="match status" value="1"/>
</dbReference>